<dbReference type="Gene3D" id="3.10.490.10">
    <property type="entry name" value="Gamma-glutamyl cyclotransferase-like"/>
    <property type="match status" value="1"/>
</dbReference>
<reference evidence="3" key="1">
    <citation type="journal article" date="2019" name="Int. J. Syst. Evol. Microbiol.">
        <title>The Global Catalogue of Microorganisms (GCM) 10K type strain sequencing project: providing services to taxonomists for standard genome sequencing and annotation.</title>
        <authorList>
            <consortium name="The Broad Institute Genomics Platform"/>
            <consortium name="The Broad Institute Genome Sequencing Center for Infectious Disease"/>
            <person name="Wu L."/>
            <person name="Ma J."/>
        </authorList>
    </citation>
    <scope>NUCLEOTIDE SEQUENCE [LARGE SCALE GENOMIC DNA]</scope>
    <source>
        <strain evidence="3">CCM 7491</strain>
    </source>
</reference>
<evidence type="ECO:0000313" key="3">
    <source>
        <dbReference type="Proteomes" id="UP001595681"/>
    </source>
</evidence>
<organism evidence="2 3">
    <name type="scientific">Sphingobium rhizovicinum</name>
    <dbReference type="NCBI Taxonomy" id="432308"/>
    <lineage>
        <taxon>Bacteria</taxon>
        <taxon>Pseudomonadati</taxon>
        <taxon>Pseudomonadota</taxon>
        <taxon>Alphaproteobacteria</taxon>
        <taxon>Sphingomonadales</taxon>
        <taxon>Sphingomonadaceae</taxon>
        <taxon>Sphingobium</taxon>
    </lineage>
</organism>
<dbReference type="InterPro" id="IPR013024">
    <property type="entry name" value="GGCT-like"/>
</dbReference>
<evidence type="ECO:0000259" key="1">
    <source>
        <dbReference type="Pfam" id="PF06094"/>
    </source>
</evidence>
<dbReference type="InterPro" id="IPR036568">
    <property type="entry name" value="GGCT-like_sf"/>
</dbReference>
<protein>
    <submittedName>
        <fullName evidence="2">Gamma-glutamylcyclotransferase</fullName>
    </submittedName>
</protein>
<dbReference type="RefSeq" id="WP_380797367.1">
    <property type="nucleotide sequence ID" value="NZ_JBHRVU010000004.1"/>
</dbReference>
<dbReference type="CDD" id="cd06661">
    <property type="entry name" value="GGCT_like"/>
    <property type="match status" value="1"/>
</dbReference>
<keyword evidence="3" id="KW-1185">Reference proteome</keyword>
<proteinExistence type="predicted"/>
<gene>
    <name evidence="2" type="ORF">ACFOKF_17880</name>
</gene>
<comment type="caution">
    <text evidence="2">The sequence shown here is derived from an EMBL/GenBank/DDBJ whole genome shotgun (WGS) entry which is preliminary data.</text>
</comment>
<dbReference type="InterPro" id="IPR009288">
    <property type="entry name" value="AIG2-like_dom"/>
</dbReference>
<dbReference type="Proteomes" id="UP001595681">
    <property type="component" value="Unassembled WGS sequence"/>
</dbReference>
<sequence>MSEAHLFVYGTLRAGFDGPMARRLRAEAALVGPARVKGVLYRIADYPGLTIGGEHWVAGDLFALPDADATLGWLDIYEECAPSFPQPHEYRRQICAVEAAGGMIDAWVYVYARDTAALDRIDGGDFLNPRA</sequence>
<feature type="domain" description="Gamma-glutamylcyclotransferase AIG2-like" evidence="1">
    <location>
        <begin position="6"/>
        <end position="127"/>
    </location>
</feature>
<evidence type="ECO:0000313" key="2">
    <source>
        <dbReference type="EMBL" id="MFC3443043.1"/>
    </source>
</evidence>
<name>A0ABV7NHU5_9SPHN</name>
<dbReference type="SUPFAM" id="SSF110857">
    <property type="entry name" value="Gamma-glutamyl cyclotransferase-like"/>
    <property type="match status" value="1"/>
</dbReference>
<dbReference type="Pfam" id="PF06094">
    <property type="entry name" value="GGACT"/>
    <property type="match status" value="1"/>
</dbReference>
<dbReference type="EMBL" id="JBHRVU010000004">
    <property type="protein sequence ID" value="MFC3443043.1"/>
    <property type="molecule type" value="Genomic_DNA"/>
</dbReference>
<accession>A0ABV7NHU5</accession>